<evidence type="ECO:0000313" key="2">
    <source>
        <dbReference type="EMBL" id="SDJ47104.1"/>
    </source>
</evidence>
<gene>
    <name evidence="2" type="ORF">SAMN04515672_0675</name>
</gene>
<feature type="transmembrane region" description="Helical" evidence="1">
    <location>
        <begin position="60"/>
        <end position="79"/>
    </location>
</feature>
<feature type="transmembrane region" description="Helical" evidence="1">
    <location>
        <begin position="167"/>
        <end position="191"/>
    </location>
</feature>
<feature type="transmembrane region" description="Helical" evidence="1">
    <location>
        <begin position="197"/>
        <end position="219"/>
    </location>
</feature>
<dbReference type="EMBL" id="FNFE01000001">
    <property type="protein sequence ID" value="SDJ47104.1"/>
    <property type="molecule type" value="Genomic_DNA"/>
</dbReference>
<dbReference type="AlphaFoldDB" id="A0A1G8U0F5"/>
<keyword evidence="1" id="KW-1133">Transmembrane helix</keyword>
<sequence length="268" mass="29067">MRRNRSDEPVDADAALETDAATGEIELDEERFEMLRDELRMTFDYQVERLQEIDAKAIEILKANLLLIGLVVTGGSIIVQTDLNVVPFVNLFTIAGGLLLLVSTGLAGVTYTASNLRGGIDADAVEVALESSRGGSDREEDRFEVRLLRSYGRWIEYNARVTAVNDMFATVTVLMVIVAFVYVVAGIAAGVAGPSLLVTGLAFVALTGILLWLASFAYFMDHLGASVAYGTGTFDGVRISKGVTRKRGLSTLRTMRSERGTDEDEDGQ</sequence>
<organism evidence="2 3">
    <name type="scientific">Natronorubrum texcoconense</name>
    <dbReference type="NCBI Taxonomy" id="1095776"/>
    <lineage>
        <taxon>Archaea</taxon>
        <taxon>Methanobacteriati</taxon>
        <taxon>Methanobacteriota</taxon>
        <taxon>Stenosarchaea group</taxon>
        <taxon>Halobacteria</taxon>
        <taxon>Halobacteriales</taxon>
        <taxon>Natrialbaceae</taxon>
        <taxon>Natronorubrum</taxon>
    </lineage>
</organism>
<feature type="transmembrane region" description="Helical" evidence="1">
    <location>
        <begin position="85"/>
        <end position="109"/>
    </location>
</feature>
<accession>A0A1G8U0F5</accession>
<keyword evidence="1" id="KW-0812">Transmembrane</keyword>
<dbReference type="SUPFAM" id="SSF82866">
    <property type="entry name" value="Multidrug efflux transporter AcrB transmembrane domain"/>
    <property type="match status" value="1"/>
</dbReference>
<protein>
    <submittedName>
        <fullName evidence="2">Uncharacterized protein</fullName>
    </submittedName>
</protein>
<keyword evidence="1" id="KW-0472">Membrane</keyword>
<name>A0A1G8U0F5_9EURY</name>
<evidence type="ECO:0000256" key="1">
    <source>
        <dbReference type="SAM" id="Phobius"/>
    </source>
</evidence>
<reference evidence="3" key="1">
    <citation type="submission" date="2016-10" db="EMBL/GenBank/DDBJ databases">
        <authorList>
            <person name="Varghese N."/>
            <person name="Submissions S."/>
        </authorList>
    </citation>
    <scope>NUCLEOTIDE SEQUENCE [LARGE SCALE GENOMIC DNA]</scope>
    <source>
        <strain evidence="3">B4,CECT 8067,JCM 17497</strain>
    </source>
</reference>
<proteinExistence type="predicted"/>
<keyword evidence="3" id="KW-1185">Reference proteome</keyword>
<evidence type="ECO:0000313" key="3">
    <source>
        <dbReference type="Proteomes" id="UP000198882"/>
    </source>
</evidence>
<dbReference type="Proteomes" id="UP000198882">
    <property type="component" value="Unassembled WGS sequence"/>
</dbReference>